<dbReference type="Proteomes" id="UP000002051">
    <property type="component" value="Chromosome 4"/>
</dbReference>
<keyword evidence="1" id="KW-0472">Membrane</keyword>
<reference evidence="2 4" key="1">
    <citation type="journal article" date="2011" name="Nature">
        <title>The Medicago genome provides insight into the evolution of rhizobial symbioses.</title>
        <authorList>
            <person name="Young N.D."/>
            <person name="Debelle F."/>
            <person name="Oldroyd G.E."/>
            <person name="Geurts R."/>
            <person name="Cannon S.B."/>
            <person name="Udvardi M.K."/>
            <person name="Benedito V.A."/>
            <person name="Mayer K.F."/>
            <person name="Gouzy J."/>
            <person name="Schoof H."/>
            <person name="Van de Peer Y."/>
            <person name="Proost S."/>
            <person name="Cook D.R."/>
            <person name="Meyers B.C."/>
            <person name="Spannagl M."/>
            <person name="Cheung F."/>
            <person name="De Mita S."/>
            <person name="Krishnakumar V."/>
            <person name="Gundlach H."/>
            <person name="Zhou S."/>
            <person name="Mudge J."/>
            <person name="Bharti A.K."/>
            <person name="Murray J.D."/>
            <person name="Naoumkina M.A."/>
            <person name="Rosen B."/>
            <person name="Silverstein K.A."/>
            <person name="Tang H."/>
            <person name="Rombauts S."/>
            <person name="Zhao P.X."/>
            <person name="Zhou P."/>
            <person name="Barbe V."/>
            <person name="Bardou P."/>
            <person name="Bechner M."/>
            <person name="Bellec A."/>
            <person name="Berger A."/>
            <person name="Berges H."/>
            <person name="Bidwell S."/>
            <person name="Bisseling T."/>
            <person name="Choisne N."/>
            <person name="Couloux A."/>
            <person name="Denny R."/>
            <person name="Deshpande S."/>
            <person name="Dai X."/>
            <person name="Doyle J.J."/>
            <person name="Dudez A.M."/>
            <person name="Farmer A.D."/>
            <person name="Fouteau S."/>
            <person name="Franken C."/>
            <person name="Gibelin C."/>
            <person name="Gish J."/>
            <person name="Goldstein S."/>
            <person name="Gonzalez A.J."/>
            <person name="Green P.J."/>
            <person name="Hallab A."/>
            <person name="Hartog M."/>
            <person name="Hua A."/>
            <person name="Humphray S.J."/>
            <person name="Jeong D.H."/>
            <person name="Jing Y."/>
            <person name="Jocker A."/>
            <person name="Kenton S.M."/>
            <person name="Kim D.J."/>
            <person name="Klee K."/>
            <person name="Lai H."/>
            <person name="Lang C."/>
            <person name="Lin S."/>
            <person name="Macmil S.L."/>
            <person name="Magdelenat G."/>
            <person name="Matthews L."/>
            <person name="McCorrison J."/>
            <person name="Monaghan E.L."/>
            <person name="Mun J.H."/>
            <person name="Najar F.Z."/>
            <person name="Nicholson C."/>
            <person name="Noirot C."/>
            <person name="O'Bleness M."/>
            <person name="Paule C.R."/>
            <person name="Poulain J."/>
            <person name="Prion F."/>
            <person name="Qin B."/>
            <person name="Qu C."/>
            <person name="Retzel E.F."/>
            <person name="Riddle C."/>
            <person name="Sallet E."/>
            <person name="Samain S."/>
            <person name="Samson N."/>
            <person name="Sanders I."/>
            <person name="Saurat O."/>
            <person name="Scarpelli C."/>
            <person name="Schiex T."/>
            <person name="Segurens B."/>
            <person name="Severin A.J."/>
            <person name="Sherrier D.J."/>
            <person name="Shi R."/>
            <person name="Sims S."/>
            <person name="Singer S.R."/>
            <person name="Sinharoy S."/>
            <person name="Sterck L."/>
            <person name="Viollet A."/>
            <person name="Wang B.B."/>
            <person name="Wang K."/>
            <person name="Wang M."/>
            <person name="Wang X."/>
            <person name="Warfsmann J."/>
            <person name="Weissenbach J."/>
            <person name="White D.D."/>
            <person name="White J.D."/>
            <person name="Wiley G.B."/>
            <person name="Wincker P."/>
            <person name="Xing Y."/>
            <person name="Yang L."/>
            <person name="Yao Z."/>
            <person name="Ying F."/>
            <person name="Zhai J."/>
            <person name="Zhou L."/>
            <person name="Zuber A."/>
            <person name="Denarie J."/>
            <person name="Dixon R.A."/>
            <person name="May G.D."/>
            <person name="Schwartz D.C."/>
            <person name="Rogers J."/>
            <person name="Quetier F."/>
            <person name="Town C.D."/>
            <person name="Roe B.A."/>
        </authorList>
    </citation>
    <scope>NUCLEOTIDE SEQUENCE [LARGE SCALE GENOMIC DNA]</scope>
    <source>
        <strain evidence="2">A17</strain>
        <strain evidence="3 4">cv. Jemalong A17</strain>
    </source>
</reference>
<feature type="transmembrane region" description="Helical" evidence="1">
    <location>
        <begin position="479"/>
        <end position="502"/>
    </location>
</feature>
<dbReference type="EnsemblPlants" id="AES87592">
    <property type="protein sequence ID" value="AES87592"/>
    <property type="gene ID" value="MTR_4g030880"/>
</dbReference>
<keyword evidence="1 2" id="KW-0812">Transmembrane</keyword>
<protein>
    <submittedName>
        <fullName evidence="2">Transmembrane protein, putative</fullName>
    </submittedName>
</protein>
<sequence>MTLVKVYFIKKSRRSSSEDEKEQTTIKISVVVYHIEEEEDDDHGNAISEMKVFSLSDNYLINIQCFLVVVPINWLFLSTNSGSVYLSGTINSLACRDYCYKGFIVEQYVILSVDLSTETYTQLLLPQGFVDLPHYHFRDHESWIQLYKIGYKNLFSTTEFNRLEHMLPAENGDTLILTNERALIYNHKDNRVEQIGLSTNIYIYLSTNIWLIMSMIKCIQSTNKWNNLLMQLRNDQLHYSDCVPQLMSDLIQVIENIVKQQSSSIYVFSSVPSMPLKPLDRRVAIGIDQPSDYVTLQKFTPLTDWSSSTMIKVEAKMMDLESTQHASTFLQWDKGWSLVHWRSRHAWEAIYQDQNLRSSSSEVEKTDMHIKEHIRQFVLLEKTFVPPSKKLNTKGAPKKVDVSCGQLSDHLLSRSMLMLMIQIKRFHNRSHHAQEGKVLVIVISFLTLLRFKLISHTRTKYRRSCINLSKRLWMSKMMVIVDFALLRAYIISLLMIIILSILNLQWLITQQCGA</sequence>
<evidence type="ECO:0000256" key="1">
    <source>
        <dbReference type="SAM" id="Phobius"/>
    </source>
</evidence>
<organism evidence="2 4">
    <name type="scientific">Medicago truncatula</name>
    <name type="common">Barrel medic</name>
    <name type="synonym">Medicago tribuloides</name>
    <dbReference type="NCBI Taxonomy" id="3880"/>
    <lineage>
        <taxon>Eukaryota</taxon>
        <taxon>Viridiplantae</taxon>
        <taxon>Streptophyta</taxon>
        <taxon>Embryophyta</taxon>
        <taxon>Tracheophyta</taxon>
        <taxon>Spermatophyta</taxon>
        <taxon>Magnoliopsida</taxon>
        <taxon>eudicotyledons</taxon>
        <taxon>Gunneridae</taxon>
        <taxon>Pentapetalae</taxon>
        <taxon>rosids</taxon>
        <taxon>fabids</taxon>
        <taxon>Fabales</taxon>
        <taxon>Fabaceae</taxon>
        <taxon>Papilionoideae</taxon>
        <taxon>50 kb inversion clade</taxon>
        <taxon>NPAAA clade</taxon>
        <taxon>Hologalegina</taxon>
        <taxon>IRL clade</taxon>
        <taxon>Trifolieae</taxon>
        <taxon>Medicago</taxon>
    </lineage>
</organism>
<dbReference type="AlphaFoldDB" id="G7JKU2"/>
<evidence type="ECO:0000313" key="2">
    <source>
        <dbReference type="EMBL" id="AES87592.1"/>
    </source>
</evidence>
<dbReference type="PaxDb" id="3880-AES87592"/>
<reference evidence="3" key="3">
    <citation type="submission" date="2015-04" db="UniProtKB">
        <authorList>
            <consortium name="EnsemblPlants"/>
        </authorList>
    </citation>
    <scope>IDENTIFICATION</scope>
    <source>
        <strain evidence="3">cv. Jemalong A17</strain>
    </source>
</reference>
<evidence type="ECO:0000313" key="3">
    <source>
        <dbReference type="EnsemblPlants" id="AES87592"/>
    </source>
</evidence>
<evidence type="ECO:0000313" key="4">
    <source>
        <dbReference type="Proteomes" id="UP000002051"/>
    </source>
</evidence>
<gene>
    <name evidence="2" type="ordered locus">MTR_4g030880</name>
</gene>
<name>G7JKU2_MEDTR</name>
<keyword evidence="1" id="KW-1133">Transmembrane helix</keyword>
<reference evidence="2 4" key="2">
    <citation type="journal article" date="2014" name="BMC Genomics">
        <title>An improved genome release (version Mt4.0) for the model legume Medicago truncatula.</title>
        <authorList>
            <person name="Tang H."/>
            <person name="Krishnakumar V."/>
            <person name="Bidwell S."/>
            <person name="Rosen B."/>
            <person name="Chan A."/>
            <person name="Zhou S."/>
            <person name="Gentzbittel L."/>
            <person name="Childs K.L."/>
            <person name="Yandell M."/>
            <person name="Gundlach H."/>
            <person name="Mayer K.F."/>
            <person name="Schwartz D.C."/>
            <person name="Town C.D."/>
        </authorList>
    </citation>
    <scope>GENOME REANNOTATION</scope>
    <source>
        <strain evidence="3 4">cv. Jemalong A17</strain>
    </source>
</reference>
<proteinExistence type="predicted"/>
<dbReference type="HOGENOM" id="CLU_530387_0_0_1"/>
<accession>G7JKU2</accession>
<keyword evidence="4" id="KW-1185">Reference proteome</keyword>
<dbReference type="EMBL" id="CM001220">
    <property type="protein sequence ID" value="AES87592.1"/>
    <property type="molecule type" value="Genomic_DNA"/>
</dbReference>